<sequence length="337" mass="34698">MRAFVITGPGRAEVQQVPRPEPRTGEVVVDVERAGVCGTDVEVFTGEMSYLHDGQAAYPVRIGHEWAGTVASVGPGVDESWVGRRVTGDTMLGCGACDRCVRGKQHLCADRYEIGIRHGWPGALAEQLPVPVTALVPLPDHMDAALGALVEPGGNALRAVLGADVGPGDRLLVLGPGTIGLLSAQVAAARGVEVHLLGRDEPTLEFARSLGFGSTWTRDTLPALRWDAVLDASGAAALPALAVDVVEPGGRVVFIGIAPEPSLVDSRALALQDVTAVGVLSASGGLSGTVELYASGAVDPRPLVAATVGLDEVASVLAGQRDPAWGAGPKVHVDPRL</sequence>
<proteinExistence type="inferred from homology"/>
<evidence type="ECO:0000256" key="2">
    <source>
        <dbReference type="ARBA" id="ARBA00022723"/>
    </source>
</evidence>
<dbReference type="InterPro" id="IPR013149">
    <property type="entry name" value="ADH-like_C"/>
</dbReference>
<evidence type="ECO:0000256" key="5">
    <source>
        <dbReference type="RuleBase" id="RU361277"/>
    </source>
</evidence>
<comment type="similarity">
    <text evidence="5">Belongs to the zinc-containing alcohol dehydrogenase family.</text>
</comment>
<evidence type="ECO:0000313" key="8">
    <source>
        <dbReference type="EMBL" id="NHC15907.1"/>
    </source>
</evidence>
<evidence type="ECO:0000256" key="4">
    <source>
        <dbReference type="ARBA" id="ARBA00023002"/>
    </source>
</evidence>
<accession>A0ABX0GYM5</accession>
<dbReference type="InterPro" id="IPR013154">
    <property type="entry name" value="ADH-like_N"/>
</dbReference>
<dbReference type="PANTHER" id="PTHR43401:SF2">
    <property type="entry name" value="L-THREONINE 3-DEHYDROGENASE"/>
    <property type="match status" value="1"/>
</dbReference>
<feature type="domain" description="Alcohol dehydrogenase-like N-terminal" evidence="7">
    <location>
        <begin position="24"/>
        <end position="140"/>
    </location>
</feature>
<dbReference type="Proteomes" id="UP000800981">
    <property type="component" value="Unassembled WGS sequence"/>
</dbReference>
<reference evidence="8 9" key="1">
    <citation type="submission" date="2020-03" db="EMBL/GenBank/DDBJ databases">
        <title>Two novel Motilibacter sp.</title>
        <authorList>
            <person name="Liu S."/>
        </authorList>
    </citation>
    <scope>NUCLEOTIDE SEQUENCE [LARGE SCALE GENOMIC DNA]</scope>
    <source>
        <strain evidence="8 9">E257</strain>
    </source>
</reference>
<name>A0ABX0GYM5_9ACTN</name>
<comment type="cofactor">
    <cofactor evidence="1 5">
        <name>Zn(2+)</name>
        <dbReference type="ChEBI" id="CHEBI:29105"/>
    </cofactor>
</comment>
<keyword evidence="9" id="KW-1185">Reference proteome</keyword>
<dbReference type="InterPro" id="IPR011032">
    <property type="entry name" value="GroES-like_sf"/>
</dbReference>
<dbReference type="Gene3D" id="3.90.180.10">
    <property type="entry name" value="Medium-chain alcohol dehydrogenases, catalytic domain"/>
    <property type="match status" value="1"/>
</dbReference>
<keyword evidence="3 5" id="KW-0862">Zinc</keyword>
<evidence type="ECO:0000259" key="7">
    <source>
        <dbReference type="Pfam" id="PF08240"/>
    </source>
</evidence>
<keyword evidence="4" id="KW-0560">Oxidoreductase</keyword>
<organism evidence="8 9">
    <name type="scientific">Motilibacter deserti</name>
    <dbReference type="NCBI Taxonomy" id="2714956"/>
    <lineage>
        <taxon>Bacteria</taxon>
        <taxon>Bacillati</taxon>
        <taxon>Actinomycetota</taxon>
        <taxon>Actinomycetes</taxon>
        <taxon>Motilibacterales</taxon>
        <taxon>Motilibacteraceae</taxon>
        <taxon>Motilibacter</taxon>
    </lineage>
</organism>
<protein>
    <submittedName>
        <fullName evidence="8">Alcohol dehydrogenase catalytic domain-containing protein</fullName>
    </submittedName>
</protein>
<evidence type="ECO:0000313" key="9">
    <source>
        <dbReference type="Proteomes" id="UP000800981"/>
    </source>
</evidence>
<dbReference type="EMBL" id="JAANNP010000068">
    <property type="protein sequence ID" value="NHC15907.1"/>
    <property type="molecule type" value="Genomic_DNA"/>
</dbReference>
<dbReference type="PANTHER" id="PTHR43401">
    <property type="entry name" value="L-THREONINE 3-DEHYDROGENASE"/>
    <property type="match status" value="1"/>
</dbReference>
<gene>
    <name evidence="8" type="ORF">G9H71_19165</name>
</gene>
<dbReference type="PROSITE" id="PS00059">
    <property type="entry name" value="ADH_ZINC"/>
    <property type="match status" value="1"/>
</dbReference>
<feature type="domain" description="Alcohol dehydrogenase-like C-terminal" evidence="6">
    <location>
        <begin position="179"/>
        <end position="283"/>
    </location>
</feature>
<dbReference type="InterPro" id="IPR002328">
    <property type="entry name" value="ADH_Zn_CS"/>
</dbReference>
<dbReference type="SUPFAM" id="SSF50129">
    <property type="entry name" value="GroES-like"/>
    <property type="match status" value="1"/>
</dbReference>
<evidence type="ECO:0000256" key="3">
    <source>
        <dbReference type="ARBA" id="ARBA00022833"/>
    </source>
</evidence>
<dbReference type="RefSeq" id="WP_166284394.1">
    <property type="nucleotide sequence ID" value="NZ_JAANNP010000068.1"/>
</dbReference>
<dbReference type="Pfam" id="PF08240">
    <property type="entry name" value="ADH_N"/>
    <property type="match status" value="1"/>
</dbReference>
<dbReference type="SUPFAM" id="SSF51735">
    <property type="entry name" value="NAD(P)-binding Rossmann-fold domains"/>
    <property type="match status" value="1"/>
</dbReference>
<dbReference type="Pfam" id="PF00107">
    <property type="entry name" value="ADH_zinc_N"/>
    <property type="match status" value="1"/>
</dbReference>
<evidence type="ECO:0000259" key="6">
    <source>
        <dbReference type="Pfam" id="PF00107"/>
    </source>
</evidence>
<dbReference type="InterPro" id="IPR036291">
    <property type="entry name" value="NAD(P)-bd_dom_sf"/>
</dbReference>
<dbReference type="Gene3D" id="3.40.50.720">
    <property type="entry name" value="NAD(P)-binding Rossmann-like Domain"/>
    <property type="match status" value="1"/>
</dbReference>
<evidence type="ECO:0000256" key="1">
    <source>
        <dbReference type="ARBA" id="ARBA00001947"/>
    </source>
</evidence>
<dbReference type="InterPro" id="IPR050129">
    <property type="entry name" value="Zn_alcohol_dh"/>
</dbReference>
<comment type="caution">
    <text evidence="8">The sequence shown here is derived from an EMBL/GenBank/DDBJ whole genome shotgun (WGS) entry which is preliminary data.</text>
</comment>
<keyword evidence="2 5" id="KW-0479">Metal-binding</keyword>